<dbReference type="Proteomes" id="UP000184396">
    <property type="component" value="Unassembled WGS sequence"/>
</dbReference>
<dbReference type="EMBL" id="FQYK01000006">
    <property type="protein sequence ID" value="SHJ00996.1"/>
    <property type="molecule type" value="Genomic_DNA"/>
</dbReference>
<keyword evidence="2" id="KW-1185">Reference proteome</keyword>
<dbReference type="InterPro" id="IPR013783">
    <property type="entry name" value="Ig-like_fold"/>
</dbReference>
<dbReference type="Gene3D" id="4.10.1080.10">
    <property type="entry name" value="TSP type-3 repeat"/>
    <property type="match status" value="1"/>
</dbReference>
<dbReference type="InterPro" id="IPR028974">
    <property type="entry name" value="TSP_type-3_rpt"/>
</dbReference>
<protein>
    <submittedName>
        <fullName evidence="1">Gliding motility-associated C-terminal domain-containing protein</fullName>
    </submittedName>
</protein>
<dbReference type="eggNOG" id="COG2373">
    <property type="taxonomic scope" value="Bacteria"/>
</dbReference>
<name>A0A1M6FTJ0_9FLAO</name>
<dbReference type="eggNOG" id="COG3291">
    <property type="taxonomic scope" value="Bacteria"/>
</dbReference>
<dbReference type="Gene3D" id="2.60.40.10">
    <property type="entry name" value="Immunoglobulins"/>
    <property type="match status" value="1"/>
</dbReference>
<dbReference type="InterPro" id="IPR026341">
    <property type="entry name" value="T9SS_type_B"/>
</dbReference>
<dbReference type="STRING" id="1178825.SAMN05216261_2475"/>
<proteinExistence type="predicted"/>
<dbReference type="RefSeq" id="WP_019388138.1">
    <property type="nucleotide sequence ID" value="NZ_ALIH01000010.1"/>
</dbReference>
<organism evidence="1 2">
    <name type="scientific">Algibacter luteus</name>
    <dbReference type="NCBI Taxonomy" id="1178825"/>
    <lineage>
        <taxon>Bacteria</taxon>
        <taxon>Pseudomonadati</taxon>
        <taxon>Bacteroidota</taxon>
        <taxon>Flavobacteriia</taxon>
        <taxon>Flavobacteriales</taxon>
        <taxon>Flavobacteriaceae</taxon>
        <taxon>Algibacter</taxon>
    </lineage>
</organism>
<dbReference type="Pfam" id="PF13585">
    <property type="entry name" value="CHU_C"/>
    <property type="match status" value="1"/>
</dbReference>
<reference evidence="1 2" key="1">
    <citation type="submission" date="2016-11" db="EMBL/GenBank/DDBJ databases">
        <authorList>
            <person name="Jaros S."/>
            <person name="Januszkiewicz K."/>
            <person name="Wedrychowicz H."/>
        </authorList>
    </citation>
    <scope>NUCLEOTIDE SEQUENCE [LARGE SCALE GENOMIC DNA]</scope>
    <source>
        <strain evidence="1 2">CGMCC 1.12213</strain>
    </source>
</reference>
<dbReference type="SUPFAM" id="SSF49299">
    <property type="entry name" value="PKD domain"/>
    <property type="match status" value="1"/>
</dbReference>
<dbReference type="InterPro" id="IPR035986">
    <property type="entry name" value="PKD_dom_sf"/>
</dbReference>
<gene>
    <name evidence="1" type="ORF">SAMN05216261_2475</name>
</gene>
<dbReference type="OrthoDB" id="9765926at2"/>
<evidence type="ECO:0000313" key="1">
    <source>
        <dbReference type="EMBL" id="SHJ00996.1"/>
    </source>
</evidence>
<accession>A0A1M6FTJ0</accession>
<evidence type="ECO:0000313" key="2">
    <source>
        <dbReference type="Proteomes" id="UP000184396"/>
    </source>
</evidence>
<dbReference type="NCBIfam" id="TIGR04131">
    <property type="entry name" value="Bac_Flav_CTERM"/>
    <property type="match status" value="1"/>
</dbReference>
<dbReference type="GO" id="GO:0005509">
    <property type="term" value="F:calcium ion binding"/>
    <property type="evidence" value="ECO:0007669"/>
    <property type="project" value="InterPro"/>
</dbReference>
<sequence length="1729" mass="187610">MTNNIIVKGFIFCLLILCSIRGYAQLSKKHYIPPLTFANSGSSTPQDQYIYLSTPRNIDVPYTIKPIGQPEANYITGVVNNSNPAEISIGSGGNTQLFIPSPSSSVITTNKGYIIESEDVIYVSVRMNAGSQAGALVSKGLSAPDTIFRIGSYTSENPQDNYLNFVSVMATVDDTKVNFSDLPNGIIIQNYSGPIPVNVTLDEGESYTLAINCNDTSINTDGLIGCLVSSDKPVVVNCGSANGSFGTGGARDYGIDQIVGLSKIGTEYIFVRGDGTNDWENILLVAHTNNTSININGNVTGVTIDAGEYYVIEGNNYSSNGNMYVETSQPVFAYQGVGGLNNNGSPSEANQGMFFVPPLSCETRGNLDNIANINNIGSTPYEGGITIVTKATANVTVTSSITGNINLGAVNTVTGKADYITYKIKGISGNITVESDDELYCAYFNYSGAATSGSFYSGFPSPPEINFNAEFATLGNCIPNVTLEAANAENFDSFRWLFDDGSGSGFIDLMEPTASLTPNAPGTYKLIGIITCTGEELESIEIPISICPDDRDDDGIIDNVDIDNDNDGIPDCTESLGNVIINVTNLNTPQLIFQDASTNNTIASGVLMQSNSNGGTNTFNGSTAGKITSTLAPASSAENNYSISFTESVDVKFLEDISVVHSTINGEYFIARILPVNKNITLVDPDDRLLVDSNFDGIFETGVTMLSGSEIRFKFNASPNGTAPYEFLANQVDGLSFVHILENGNATSTFNGIISLSCYKKDTDFDGIKDAFDLDSDNDGIPDFIENTGTYVPLSGLDSNNDGLDDIYNASVAPLDTDGDTIPDFYDLDSDNDGITDLFETGELGLLSDTDLNGIVDGPGFGINGWTDFAETTPDSNEIGYALNDEDSDGIFSYIDEDSDGDNCTDVIEAGFSDGNMDTYLGDGTVLVDLVSDSITGLGLVTNASDGYTIPNADYLTHSPISITQQPLNLVACEASIESFIVISPEAEVFQWEISTNGGTTWALITDDATYSGSQTDELTITNIQPTFNNFQFRVKLDRSGNSCGIYSEAALLEVNELPVANNPSIYNQCDDDSNDGQSFFNLTQDHIKSEINPNFITENLVFTYFETEPDANKNTNPILAPEAYQDDLGFTPETIWIRVEDSNGCYRIVPLTLEVNPSSAVLTTYNPQPLFQCDDGVDNRDGTAIFDMTAIKDDIETNVFNTINVTTHFYESIIDAELENNEILDVANHENTNSPNIQTIWVRVKSDLGNNCLGLKELTNILNVEALPVASPVEFDRQCDIDMTDTILNFPFDTSQLESDILNGQNLADVNITYYTETGAPLFYSDGTQVVSPIQPNFLTENQNIIVRVTNNNTQDPDGACFDETLINFIVDEQPVIVNTIPAQVECDGNAGDVDDDGVFPFVTTTFSNTILGNQTGMNVRFSYIDENSVTVNNSPTLPNPFISGNQTITVDVFNTINPTCSVSTTVDFVVNPLPEFEVESPRLVCSSDPTFSIQLEPYEANSSEVFDYEWFFTSLDNTVSNQFVSNNRIITVSDPGIYTITLTKTDGTNCSKSKEIYVDASEIATITQDDVTIVDLSENNSVTINTTHLGLGNYQFALQEEGSTFIVYQDIPFFNNVRPGFYTIHVLDDICGVSTLDIAVVGYPKYFTPNGDGVNDTWKIQGVDARFQSNSTVLIYDRYGKLLKQLIVEYDGWDGSFNGSILPTDDYWFQVILEDGRQFSGHFTLKR</sequence>